<keyword evidence="1" id="KW-0812">Transmembrane</keyword>
<dbReference type="RefSeq" id="WP_222686248.1">
    <property type="nucleotide sequence ID" value="NZ_JABUBT010000075.1"/>
</dbReference>
<name>A0ABS7P8N3_9NOCA</name>
<comment type="caution">
    <text evidence="2">The sequence shown here is derived from an EMBL/GenBank/DDBJ whole genome shotgun (WGS) entry which is preliminary data.</text>
</comment>
<evidence type="ECO:0000313" key="3">
    <source>
        <dbReference type="Proteomes" id="UP000825228"/>
    </source>
</evidence>
<keyword evidence="1" id="KW-1133">Transmembrane helix</keyword>
<evidence type="ECO:0000313" key="2">
    <source>
        <dbReference type="EMBL" id="MBY6368779.1"/>
    </source>
</evidence>
<evidence type="ECO:0008006" key="4">
    <source>
        <dbReference type="Google" id="ProtNLM"/>
    </source>
</evidence>
<dbReference type="EMBL" id="JABUBU010000043">
    <property type="protein sequence ID" value="MBY6368779.1"/>
    <property type="molecule type" value="Genomic_DNA"/>
</dbReference>
<dbReference type="SUPFAM" id="SSF53474">
    <property type="entry name" value="alpha/beta-Hydrolases"/>
    <property type="match status" value="1"/>
</dbReference>
<gene>
    <name evidence="2" type="ORF">HQ603_18700</name>
</gene>
<accession>A0ABS7P8N3</accession>
<proteinExistence type="predicted"/>
<organism evidence="2 3">
    <name type="scientific">Rhodococcoides corynebacterioides</name>
    <dbReference type="NCBI Taxonomy" id="53972"/>
    <lineage>
        <taxon>Bacteria</taxon>
        <taxon>Bacillati</taxon>
        <taxon>Actinomycetota</taxon>
        <taxon>Actinomycetes</taxon>
        <taxon>Mycobacteriales</taxon>
        <taxon>Nocardiaceae</taxon>
        <taxon>Rhodococcoides</taxon>
    </lineage>
</organism>
<dbReference type="Gene3D" id="3.40.50.1820">
    <property type="entry name" value="alpha/beta hydrolase"/>
    <property type="match status" value="1"/>
</dbReference>
<reference evidence="2 3" key="1">
    <citation type="submission" date="2020-06" db="EMBL/GenBank/DDBJ databases">
        <title>Taxonomy, biology and ecology of Rhodococcus bacteria occurring in California pistachio and other woody hosts as revealed by genome sequence analyses.</title>
        <authorList>
            <person name="Gai Y."/>
            <person name="Riely B."/>
        </authorList>
    </citation>
    <scope>NUCLEOTIDE SEQUENCE [LARGE SCALE GENOMIC DNA]</scope>
    <source>
        <strain evidence="2 3">BP-281</strain>
    </source>
</reference>
<keyword evidence="1" id="KW-0472">Membrane</keyword>
<protein>
    <recommendedName>
        <fullName evidence="4">Alpha/beta hydrolase</fullName>
    </recommendedName>
</protein>
<keyword evidence="3" id="KW-1185">Reference proteome</keyword>
<sequence>MKLIYLHGVGDGDTSRSWLDALNASLVAQGMPAITPEDVIAPQYSDLLSTANSEASVPKPTAGGEKVDRSAERAEFIHRQIEAARVVGADPTVQSLGFPLPDFDPADAVLGALAKAMPDKWFADEIGQIRAYVYRKGLRGAVLSRVLDAIPQRGEVVILGHSLGSVVTVDLLSRLPVEVSVRRVITIGSPAHTKLFAVSRRELIGNFPYARTNSWLNFFSTHDPVTRARGLATVFADVQDFRVNIGHMGHSSAAYLGQPPVARAVGNAFHRSALTPSRTRRVTTALTDDTAALVLELHFQYAVAEAITDARVKARFTEAVRIRRAELVDHIWEADKTGQPLPRELHQLAEGETPKVPDYWSTAAMIEQLTILALSDLTAPFEIDIADSAFKALPPFAAQLGLAPGFGDTLAKTIRSFNDAIVKLGKAGVNWQRWAIAGAGVAVIAIAPIGLVALAPAGAAGAAAMTGGLAALGPGGMAGGLATIGGIAGTGAAITTAATVSGRRGAHRLTSEELLLAVAVAHAQKTLGHEFDDGLWSRASTAAAELSAQINTVEAISDPKARSVAAMNSELDVISNLVRFLEANELMPPDMPLIASL</sequence>
<feature type="transmembrane region" description="Helical" evidence="1">
    <location>
        <begin position="477"/>
        <end position="500"/>
    </location>
</feature>
<dbReference type="Proteomes" id="UP000825228">
    <property type="component" value="Unassembled WGS sequence"/>
</dbReference>
<feature type="transmembrane region" description="Helical" evidence="1">
    <location>
        <begin position="434"/>
        <end position="457"/>
    </location>
</feature>
<evidence type="ECO:0000256" key="1">
    <source>
        <dbReference type="SAM" id="Phobius"/>
    </source>
</evidence>
<dbReference type="InterPro" id="IPR029058">
    <property type="entry name" value="AB_hydrolase_fold"/>
</dbReference>